<dbReference type="Gene3D" id="1.20.1720.10">
    <property type="entry name" value="Multidrug resistance protein D"/>
    <property type="match status" value="1"/>
</dbReference>
<dbReference type="Pfam" id="PF07690">
    <property type="entry name" value="MFS_1"/>
    <property type="match status" value="1"/>
</dbReference>
<feature type="transmembrane region" description="Helical" evidence="7">
    <location>
        <begin position="207"/>
        <end position="226"/>
    </location>
</feature>
<proteinExistence type="predicted"/>
<dbReference type="CDD" id="cd17321">
    <property type="entry name" value="MFS_MMR_MDR_like"/>
    <property type="match status" value="1"/>
</dbReference>
<evidence type="ECO:0000256" key="3">
    <source>
        <dbReference type="ARBA" id="ARBA00022475"/>
    </source>
</evidence>
<keyword evidence="6 7" id="KW-0472">Membrane</keyword>
<gene>
    <name evidence="9" type="ORF">DLD82_02670</name>
</gene>
<evidence type="ECO:0000313" key="10">
    <source>
        <dbReference type="Proteomes" id="UP000245934"/>
    </source>
</evidence>
<comment type="subcellular location">
    <subcellularLocation>
        <location evidence="1">Cell membrane</location>
        <topology evidence="1">Multi-pass membrane protein</topology>
    </subcellularLocation>
</comment>
<feature type="domain" description="Major facilitator superfamily (MFS) profile" evidence="8">
    <location>
        <begin position="55"/>
        <end position="510"/>
    </location>
</feature>
<dbReference type="GO" id="GO:0022857">
    <property type="term" value="F:transmembrane transporter activity"/>
    <property type="evidence" value="ECO:0007669"/>
    <property type="project" value="InterPro"/>
</dbReference>
<feature type="transmembrane region" description="Helical" evidence="7">
    <location>
        <begin position="247"/>
        <end position="265"/>
    </location>
</feature>
<dbReference type="SUPFAM" id="SSF103473">
    <property type="entry name" value="MFS general substrate transporter"/>
    <property type="match status" value="1"/>
</dbReference>
<feature type="transmembrane region" description="Helical" evidence="7">
    <location>
        <begin position="271"/>
        <end position="291"/>
    </location>
</feature>
<evidence type="ECO:0000256" key="1">
    <source>
        <dbReference type="ARBA" id="ARBA00004651"/>
    </source>
</evidence>
<evidence type="ECO:0000256" key="5">
    <source>
        <dbReference type="ARBA" id="ARBA00022989"/>
    </source>
</evidence>
<comment type="caution">
    <text evidence="9">The sequence shown here is derived from an EMBL/GenBank/DDBJ whole genome shotgun (WGS) entry which is preliminary data.</text>
</comment>
<dbReference type="InterPro" id="IPR036259">
    <property type="entry name" value="MFS_trans_sf"/>
</dbReference>
<feature type="transmembrane region" description="Helical" evidence="7">
    <location>
        <begin position="311"/>
        <end position="334"/>
    </location>
</feature>
<dbReference type="PRINTS" id="PR01036">
    <property type="entry name" value="TCRTETB"/>
</dbReference>
<feature type="transmembrane region" description="Helical" evidence="7">
    <location>
        <begin position="93"/>
        <end position="113"/>
    </location>
</feature>
<feature type="transmembrane region" description="Helical" evidence="7">
    <location>
        <begin position="120"/>
        <end position="140"/>
    </location>
</feature>
<organism evidence="9 10">
    <name type="scientific">Methanospirillum stamsii</name>
    <dbReference type="NCBI Taxonomy" id="1277351"/>
    <lineage>
        <taxon>Archaea</taxon>
        <taxon>Methanobacteriati</taxon>
        <taxon>Methanobacteriota</taxon>
        <taxon>Stenosarchaea group</taxon>
        <taxon>Methanomicrobia</taxon>
        <taxon>Methanomicrobiales</taxon>
        <taxon>Methanospirillaceae</taxon>
        <taxon>Methanospirillum</taxon>
    </lineage>
</organism>
<keyword evidence="2" id="KW-0813">Transport</keyword>
<dbReference type="Gene3D" id="1.20.1250.20">
    <property type="entry name" value="MFS general substrate transporter like domains"/>
    <property type="match status" value="1"/>
</dbReference>
<evidence type="ECO:0000256" key="7">
    <source>
        <dbReference type="SAM" id="Phobius"/>
    </source>
</evidence>
<dbReference type="Proteomes" id="UP000245934">
    <property type="component" value="Unassembled WGS sequence"/>
</dbReference>
<feature type="transmembrane region" description="Helical" evidence="7">
    <location>
        <begin position="447"/>
        <end position="468"/>
    </location>
</feature>
<evidence type="ECO:0000259" key="8">
    <source>
        <dbReference type="PROSITE" id="PS50850"/>
    </source>
</evidence>
<protein>
    <recommendedName>
        <fullName evidence="8">Major facilitator superfamily (MFS) profile domain-containing protein</fullName>
    </recommendedName>
</protein>
<evidence type="ECO:0000313" key="9">
    <source>
        <dbReference type="EMBL" id="PWR75979.1"/>
    </source>
</evidence>
<feature type="transmembrane region" description="Helical" evidence="7">
    <location>
        <begin position="180"/>
        <end position="201"/>
    </location>
</feature>
<feature type="transmembrane region" description="Helical" evidence="7">
    <location>
        <begin position="400"/>
        <end position="417"/>
    </location>
</feature>
<dbReference type="PANTHER" id="PTHR42718:SF46">
    <property type="entry name" value="BLR6921 PROTEIN"/>
    <property type="match status" value="1"/>
</dbReference>
<dbReference type="AlphaFoldDB" id="A0A2V2N805"/>
<feature type="transmembrane region" description="Helical" evidence="7">
    <location>
        <begin position="376"/>
        <end position="394"/>
    </location>
</feature>
<dbReference type="InterPro" id="IPR020846">
    <property type="entry name" value="MFS_dom"/>
</dbReference>
<dbReference type="PANTHER" id="PTHR42718">
    <property type="entry name" value="MAJOR FACILITATOR SUPERFAMILY MULTIDRUG TRANSPORTER MFSC"/>
    <property type="match status" value="1"/>
</dbReference>
<keyword evidence="4 7" id="KW-0812">Transmembrane</keyword>
<evidence type="ECO:0000256" key="6">
    <source>
        <dbReference type="ARBA" id="ARBA00023136"/>
    </source>
</evidence>
<dbReference type="PROSITE" id="PS50850">
    <property type="entry name" value="MFS"/>
    <property type="match status" value="1"/>
</dbReference>
<evidence type="ECO:0000256" key="2">
    <source>
        <dbReference type="ARBA" id="ARBA00022448"/>
    </source>
</evidence>
<name>A0A2V2N805_9EURY</name>
<dbReference type="GO" id="GO:0005886">
    <property type="term" value="C:plasma membrane"/>
    <property type="evidence" value="ECO:0007669"/>
    <property type="project" value="UniProtKB-SubCell"/>
</dbReference>
<keyword evidence="5 7" id="KW-1133">Transmembrane helix</keyword>
<reference evidence="9 10" key="1">
    <citation type="submission" date="2018-05" db="EMBL/GenBank/DDBJ databases">
        <title>Draft genome of Methanospirillum stamsii Pt1.</title>
        <authorList>
            <person name="Dueholm M.S."/>
            <person name="Nielsen P.H."/>
            <person name="Bakmann L.F."/>
            <person name="Otzen D.E."/>
        </authorList>
    </citation>
    <scope>NUCLEOTIDE SEQUENCE [LARGE SCALE GENOMIC DNA]</scope>
    <source>
        <strain evidence="9 10">Pt1</strain>
    </source>
</reference>
<feature type="transmembrane region" description="Helical" evidence="7">
    <location>
        <begin position="57"/>
        <end position="81"/>
    </location>
</feature>
<evidence type="ECO:0000256" key="4">
    <source>
        <dbReference type="ARBA" id="ARBA00022692"/>
    </source>
</evidence>
<accession>A0A2V2N805</accession>
<sequence length="510" mass="55405">MDLAISFFFEKYNYTWLFPVKDRSIPTIDETTGKNMLTKNIKSTSSNATDRGKWVRLVALLGAYMTVLDCTIITIALPSITAAFQADIASSQWTITGYLVAMTACMLIFARLADYYGKNFIFLSGITLFTLASLGCAFSPDLLTLIITRIIQGIGAAMAMSLAMAIVFENSPVEKQGTSIGLLGAVIGLASISGPVIGGFLLDLAGWEAIFLINIPIGIILITLGLRSMDCSKPDNFRSFQMDRSGAAVFVLTMVSFMAGLGCMVHGPDLYWFGALFLLLSVLLVVSFVFIEKKQPRPLLDLSVFKQKTFIVPLIAMMAFFSAIYILQVSLPFYLEIVWDLSSLEIGLVFMLVSGILVIGTPIIGKLYDKTHWPHYTSLGLIIGASGLLCLGLFAGSMHFLLLLAALVVYSLGYTLFQSPVNIEIMRGLPIQQSAIASGLSNTGRHLAMTLGSSIAAIVFVFVFHMSGFNGEIMNANTSLITSATTQAMMVGALFCFGGFILKIRQYKKV</sequence>
<keyword evidence="10" id="KW-1185">Reference proteome</keyword>
<keyword evidence="3" id="KW-1003">Cell membrane</keyword>
<feature type="transmembrane region" description="Helical" evidence="7">
    <location>
        <begin position="346"/>
        <end position="364"/>
    </location>
</feature>
<dbReference type="EMBL" id="QGMZ01000006">
    <property type="protein sequence ID" value="PWR75979.1"/>
    <property type="molecule type" value="Genomic_DNA"/>
</dbReference>
<feature type="transmembrane region" description="Helical" evidence="7">
    <location>
        <begin position="480"/>
        <end position="502"/>
    </location>
</feature>
<dbReference type="InterPro" id="IPR011701">
    <property type="entry name" value="MFS"/>
</dbReference>
<feature type="transmembrane region" description="Helical" evidence="7">
    <location>
        <begin position="146"/>
        <end position="168"/>
    </location>
</feature>